<dbReference type="EMBL" id="MN740093">
    <property type="protein sequence ID" value="QHT87571.1"/>
    <property type="molecule type" value="Genomic_DNA"/>
</dbReference>
<sequence length="31" mass="3375">MSLVMTIYMIEAIAVFDTKKVKGDSQVLGDA</sequence>
<evidence type="ECO:0000313" key="1">
    <source>
        <dbReference type="EMBL" id="QHT87571.1"/>
    </source>
</evidence>
<protein>
    <submittedName>
        <fullName evidence="1">Uncharacterized protein</fullName>
    </submittedName>
</protein>
<proteinExistence type="predicted"/>
<reference evidence="1" key="1">
    <citation type="journal article" date="2020" name="Nature">
        <title>Giant virus diversity and host interactions through global metagenomics.</title>
        <authorList>
            <person name="Schulz F."/>
            <person name="Roux S."/>
            <person name="Paez-Espino D."/>
            <person name="Jungbluth S."/>
            <person name="Walsh D.A."/>
            <person name="Denef V.J."/>
            <person name="McMahon K.D."/>
            <person name="Konstantinidis K.T."/>
            <person name="Eloe-Fadrosh E.A."/>
            <person name="Kyrpides N.C."/>
            <person name="Woyke T."/>
        </authorList>
    </citation>
    <scope>NUCLEOTIDE SEQUENCE</scope>
    <source>
        <strain evidence="1">GVMAG-M-3300023184-190</strain>
    </source>
</reference>
<name>A0A6C0I3H7_9ZZZZ</name>
<accession>A0A6C0I3H7</accession>
<organism evidence="1">
    <name type="scientific">viral metagenome</name>
    <dbReference type="NCBI Taxonomy" id="1070528"/>
    <lineage>
        <taxon>unclassified sequences</taxon>
        <taxon>metagenomes</taxon>
        <taxon>organismal metagenomes</taxon>
    </lineage>
</organism>
<dbReference type="AlphaFoldDB" id="A0A6C0I3H7"/>